<dbReference type="Proteomes" id="UP001152798">
    <property type="component" value="Chromosome 4"/>
</dbReference>
<dbReference type="SUPFAM" id="SSF47473">
    <property type="entry name" value="EF-hand"/>
    <property type="match status" value="1"/>
</dbReference>
<dbReference type="Gene3D" id="1.10.238.10">
    <property type="entry name" value="EF-hand"/>
    <property type="match status" value="2"/>
</dbReference>
<evidence type="ECO:0000313" key="2">
    <source>
        <dbReference type="EMBL" id="CAH1400569.1"/>
    </source>
</evidence>
<sequence>MALGGILSRGFIGAFKNVTNVLKPVRTPFSKFIKHSSTRNYREGHLEKINEYYAIANKDILDRLNTAEFNHFVSLLLGRKLDALDLREMFDALDENRDEYISMREIQEHLSKGLKDPALGDLKYAFCRFDKDFDNYIYLHEAREALFYLGFFQAGDKRIGNFFEKRDTNKDWRLSYEEFAEIVKKDMPSLF</sequence>
<accession>A0A9P0MPU8</accession>
<evidence type="ECO:0000313" key="3">
    <source>
        <dbReference type="Proteomes" id="UP001152798"/>
    </source>
</evidence>
<dbReference type="EMBL" id="OV725080">
    <property type="protein sequence ID" value="CAH1400569.1"/>
    <property type="molecule type" value="Genomic_DNA"/>
</dbReference>
<gene>
    <name evidence="2" type="ORF">NEZAVI_LOCUS9779</name>
</gene>
<feature type="domain" description="EF-hand" evidence="1">
    <location>
        <begin position="154"/>
        <end position="189"/>
    </location>
</feature>
<dbReference type="OrthoDB" id="26525at2759"/>
<name>A0A9P0MPU8_NEZVI</name>
<protein>
    <recommendedName>
        <fullName evidence="1">EF-hand domain-containing protein</fullName>
    </recommendedName>
</protein>
<reference evidence="2" key="1">
    <citation type="submission" date="2022-01" db="EMBL/GenBank/DDBJ databases">
        <authorList>
            <person name="King R."/>
        </authorList>
    </citation>
    <scope>NUCLEOTIDE SEQUENCE</scope>
</reference>
<evidence type="ECO:0000259" key="1">
    <source>
        <dbReference type="PROSITE" id="PS50222"/>
    </source>
</evidence>
<organism evidence="2 3">
    <name type="scientific">Nezara viridula</name>
    <name type="common">Southern green stink bug</name>
    <name type="synonym">Cimex viridulus</name>
    <dbReference type="NCBI Taxonomy" id="85310"/>
    <lineage>
        <taxon>Eukaryota</taxon>
        <taxon>Metazoa</taxon>
        <taxon>Ecdysozoa</taxon>
        <taxon>Arthropoda</taxon>
        <taxon>Hexapoda</taxon>
        <taxon>Insecta</taxon>
        <taxon>Pterygota</taxon>
        <taxon>Neoptera</taxon>
        <taxon>Paraneoptera</taxon>
        <taxon>Hemiptera</taxon>
        <taxon>Heteroptera</taxon>
        <taxon>Panheteroptera</taxon>
        <taxon>Pentatomomorpha</taxon>
        <taxon>Pentatomoidea</taxon>
        <taxon>Pentatomidae</taxon>
        <taxon>Pentatominae</taxon>
        <taxon>Nezara</taxon>
    </lineage>
</organism>
<dbReference type="SMART" id="SM00054">
    <property type="entry name" value="EFh"/>
    <property type="match status" value="2"/>
</dbReference>
<dbReference type="InterPro" id="IPR011992">
    <property type="entry name" value="EF-hand-dom_pair"/>
</dbReference>
<dbReference type="GO" id="GO:0005509">
    <property type="term" value="F:calcium ion binding"/>
    <property type="evidence" value="ECO:0007669"/>
    <property type="project" value="InterPro"/>
</dbReference>
<keyword evidence="3" id="KW-1185">Reference proteome</keyword>
<dbReference type="InterPro" id="IPR002048">
    <property type="entry name" value="EF_hand_dom"/>
</dbReference>
<proteinExistence type="predicted"/>
<dbReference type="PROSITE" id="PS50222">
    <property type="entry name" value="EF_HAND_2"/>
    <property type="match status" value="2"/>
</dbReference>
<feature type="domain" description="EF-hand" evidence="1">
    <location>
        <begin position="81"/>
        <end position="116"/>
    </location>
</feature>
<dbReference type="AlphaFoldDB" id="A0A9P0MPU8"/>